<keyword evidence="1" id="KW-0175">Coiled coil</keyword>
<dbReference type="Proteomes" id="UP000193411">
    <property type="component" value="Unassembled WGS sequence"/>
</dbReference>
<reference evidence="3 4" key="1">
    <citation type="submission" date="2016-07" db="EMBL/GenBank/DDBJ databases">
        <title>Pervasive Adenine N6-methylation of Active Genes in Fungi.</title>
        <authorList>
            <consortium name="DOE Joint Genome Institute"/>
            <person name="Mondo S.J."/>
            <person name="Dannebaum R.O."/>
            <person name="Kuo R.C."/>
            <person name="Labutti K."/>
            <person name="Haridas S."/>
            <person name="Kuo A."/>
            <person name="Salamov A."/>
            <person name="Ahrendt S.R."/>
            <person name="Lipzen A."/>
            <person name="Sullivan W."/>
            <person name="Andreopoulos W.B."/>
            <person name="Clum A."/>
            <person name="Lindquist E."/>
            <person name="Daum C."/>
            <person name="Ramamoorthy G.K."/>
            <person name="Gryganskyi A."/>
            <person name="Culley D."/>
            <person name="Magnuson J.K."/>
            <person name="James T.Y."/>
            <person name="O'Malley M.A."/>
            <person name="Stajich J.E."/>
            <person name="Spatafora J.W."/>
            <person name="Visel A."/>
            <person name="Grigoriev I.V."/>
        </authorList>
    </citation>
    <scope>NUCLEOTIDE SEQUENCE [LARGE SCALE GENOMIC DNA]</scope>
    <source>
        <strain evidence="3 4">PL171</strain>
    </source>
</reference>
<dbReference type="AlphaFoldDB" id="A0A1Y2HWP2"/>
<feature type="region of interest" description="Disordered" evidence="2">
    <location>
        <begin position="178"/>
        <end position="199"/>
    </location>
</feature>
<feature type="coiled-coil region" evidence="1">
    <location>
        <begin position="11"/>
        <end position="95"/>
    </location>
</feature>
<keyword evidence="4" id="KW-1185">Reference proteome</keyword>
<protein>
    <submittedName>
        <fullName evidence="3">Uncharacterized protein</fullName>
    </submittedName>
</protein>
<evidence type="ECO:0000313" key="3">
    <source>
        <dbReference type="EMBL" id="ORZ38939.1"/>
    </source>
</evidence>
<sequence length="318" mass="34232">MHSDATSKALLQDAQDRYRDALVTIAKLESQLESLTLRLALKADLASEANSREAELKETVGMLRHQLKDAEEMILVERTQAMDKVKAVIAELERENLGSMAKHVQSMIERSTKGVLDELQNRVAQVVAGQQHGGGVPAPATPGVPSAGGRLDRNHQNTPIHVHVHHNGHTVVEEEAPTATAAEETHATGAAAASRRNPPARPYQPIHHDYRDAQNPAVASSMRSMPILSSSPHAHTRSSVFSTAGVASSGYAIPVSSHRLVRLVSPKKPAPSAASDASAVRGNIRDTIAKLKQQNAALVSKLDSLARRNELYGVAHRR</sequence>
<organism evidence="3 4">
    <name type="scientific">Catenaria anguillulae PL171</name>
    <dbReference type="NCBI Taxonomy" id="765915"/>
    <lineage>
        <taxon>Eukaryota</taxon>
        <taxon>Fungi</taxon>
        <taxon>Fungi incertae sedis</taxon>
        <taxon>Blastocladiomycota</taxon>
        <taxon>Blastocladiomycetes</taxon>
        <taxon>Blastocladiales</taxon>
        <taxon>Catenariaceae</taxon>
        <taxon>Catenaria</taxon>
    </lineage>
</organism>
<dbReference type="EMBL" id="MCFL01000007">
    <property type="protein sequence ID" value="ORZ38939.1"/>
    <property type="molecule type" value="Genomic_DNA"/>
</dbReference>
<feature type="compositionally biased region" description="Low complexity" evidence="2">
    <location>
        <begin position="178"/>
        <end position="197"/>
    </location>
</feature>
<evidence type="ECO:0000256" key="1">
    <source>
        <dbReference type="SAM" id="Coils"/>
    </source>
</evidence>
<evidence type="ECO:0000313" key="4">
    <source>
        <dbReference type="Proteomes" id="UP000193411"/>
    </source>
</evidence>
<name>A0A1Y2HWP2_9FUNG</name>
<proteinExistence type="predicted"/>
<evidence type="ECO:0000256" key="2">
    <source>
        <dbReference type="SAM" id="MobiDB-lite"/>
    </source>
</evidence>
<accession>A0A1Y2HWP2</accession>
<comment type="caution">
    <text evidence="3">The sequence shown here is derived from an EMBL/GenBank/DDBJ whole genome shotgun (WGS) entry which is preliminary data.</text>
</comment>
<gene>
    <name evidence="3" type="ORF">BCR44DRAFT_1428101</name>
</gene>